<dbReference type="EMBL" id="NCSJ02000436">
    <property type="protein sequence ID" value="RFU24511.1"/>
    <property type="molecule type" value="Genomic_DNA"/>
</dbReference>
<dbReference type="AlphaFoldDB" id="A0A3E2GTL5"/>
<feature type="compositionally biased region" description="Acidic residues" evidence="1">
    <location>
        <begin position="222"/>
        <end position="253"/>
    </location>
</feature>
<evidence type="ECO:0000313" key="2">
    <source>
        <dbReference type="EMBL" id="RFU24511.1"/>
    </source>
</evidence>
<keyword evidence="3" id="KW-1185">Reference proteome</keyword>
<feature type="compositionally biased region" description="Basic and acidic residues" evidence="1">
    <location>
        <begin position="196"/>
        <end position="205"/>
    </location>
</feature>
<dbReference type="Proteomes" id="UP000258309">
    <property type="component" value="Unassembled WGS sequence"/>
</dbReference>
<feature type="non-terminal residue" evidence="2">
    <location>
        <position position="314"/>
    </location>
</feature>
<feature type="non-terminal residue" evidence="2">
    <location>
        <position position="1"/>
    </location>
</feature>
<proteinExistence type="predicted"/>
<dbReference type="OrthoDB" id="5409271at2759"/>
<accession>A0A3E2GTL5</accession>
<evidence type="ECO:0000256" key="1">
    <source>
        <dbReference type="SAM" id="MobiDB-lite"/>
    </source>
</evidence>
<protein>
    <submittedName>
        <fullName evidence="2">Uncharacterized protein</fullName>
    </submittedName>
</protein>
<organism evidence="2 3">
    <name type="scientific">Scytalidium lignicola</name>
    <name type="common">Hyphomycete</name>
    <dbReference type="NCBI Taxonomy" id="5539"/>
    <lineage>
        <taxon>Eukaryota</taxon>
        <taxon>Fungi</taxon>
        <taxon>Dikarya</taxon>
        <taxon>Ascomycota</taxon>
        <taxon>Pezizomycotina</taxon>
        <taxon>Leotiomycetes</taxon>
        <taxon>Leotiomycetes incertae sedis</taxon>
        <taxon>Scytalidium</taxon>
    </lineage>
</organism>
<comment type="caution">
    <text evidence="2">The sequence shown here is derived from an EMBL/GenBank/DDBJ whole genome shotgun (WGS) entry which is preliminary data.</text>
</comment>
<name>A0A3E2GTL5_SCYLI</name>
<gene>
    <name evidence="2" type="ORF">B7463_g11822</name>
</gene>
<feature type="compositionally biased region" description="Low complexity" evidence="1">
    <location>
        <begin position="78"/>
        <end position="94"/>
    </location>
</feature>
<feature type="compositionally biased region" description="Basic and acidic residues" evidence="1">
    <location>
        <begin position="254"/>
        <end position="264"/>
    </location>
</feature>
<feature type="region of interest" description="Disordered" evidence="1">
    <location>
        <begin position="71"/>
        <end position="94"/>
    </location>
</feature>
<sequence length="314" mass="34572">MDQSSRVNSAQKIIVDLLTIREAQRTAARAIAAFATTNHPSTPPPTYQDHYNSYSIDNQQPRFEMNHPQAHLFDPHHSAQPQAQAAAPYSSYEDVDDTPPSISISITSSLSVKGSNNVVGMDTGSSAATIARSLVDAIKNTSMSAMGIPMIDEEGKPRTINVVVDAGVTVDGCDNIVGEEVAKMRLDVLRKKAGLDQKDKEKQNDEESEESEESEKSQEDSMKDEEGDEDDNKNGVDDDETEEEQENEDEEGEQEQRQEPKERNEDGDDSTTVVESAELADSSGDELASTNGKRRREITEGLNIIMNSKRPRLE</sequence>
<feature type="region of interest" description="Disordered" evidence="1">
    <location>
        <begin position="196"/>
        <end position="314"/>
    </location>
</feature>
<reference evidence="2 3" key="1">
    <citation type="submission" date="2018-05" db="EMBL/GenBank/DDBJ databases">
        <title>Draft genome sequence of Scytalidium lignicola DSM 105466, a ubiquitous saprotrophic fungus.</title>
        <authorList>
            <person name="Buettner E."/>
            <person name="Gebauer A.M."/>
            <person name="Hofrichter M."/>
            <person name="Liers C."/>
            <person name="Kellner H."/>
        </authorList>
    </citation>
    <scope>NUCLEOTIDE SEQUENCE [LARGE SCALE GENOMIC DNA]</scope>
    <source>
        <strain evidence="2 3">DSM 105466</strain>
    </source>
</reference>
<evidence type="ECO:0000313" key="3">
    <source>
        <dbReference type="Proteomes" id="UP000258309"/>
    </source>
</evidence>